<feature type="domain" description="G-protein coupled receptors family 1 profile" evidence="6">
    <location>
        <begin position="51"/>
        <end position="310"/>
    </location>
</feature>
<dbReference type="EMBL" id="QKYT01000326">
    <property type="protein sequence ID" value="RIA87092.1"/>
    <property type="molecule type" value="Genomic_DNA"/>
</dbReference>
<reference evidence="7 8" key="1">
    <citation type="submission" date="2018-06" db="EMBL/GenBank/DDBJ databases">
        <title>Comparative genomics reveals the genomic features of Rhizophagus irregularis, R. cerebriforme, R. diaphanum and Gigaspora rosea, and their symbiotic lifestyle signature.</title>
        <authorList>
            <person name="Morin E."/>
            <person name="San Clemente H."/>
            <person name="Chen E.C.H."/>
            <person name="De La Providencia I."/>
            <person name="Hainaut M."/>
            <person name="Kuo A."/>
            <person name="Kohler A."/>
            <person name="Murat C."/>
            <person name="Tang N."/>
            <person name="Roy S."/>
            <person name="Loubradou J."/>
            <person name="Henrissat B."/>
            <person name="Grigoriev I.V."/>
            <person name="Corradi N."/>
            <person name="Roux C."/>
            <person name="Martin F.M."/>
        </authorList>
    </citation>
    <scope>NUCLEOTIDE SEQUENCE [LARGE SCALE GENOMIC DNA]</scope>
    <source>
        <strain evidence="7 8">DAOM 227022</strain>
    </source>
</reference>
<proteinExistence type="predicted"/>
<accession>A0A397SN31</accession>
<dbReference type="Pfam" id="PF00001">
    <property type="entry name" value="7tm_1"/>
    <property type="match status" value="1"/>
</dbReference>
<name>A0A397SN31_9GLOM</name>
<evidence type="ECO:0000256" key="5">
    <source>
        <dbReference type="SAM" id="Phobius"/>
    </source>
</evidence>
<dbReference type="GO" id="GO:0005886">
    <property type="term" value="C:plasma membrane"/>
    <property type="evidence" value="ECO:0007669"/>
    <property type="project" value="TreeGrafter"/>
</dbReference>
<comment type="subcellular location">
    <subcellularLocation>
        <location evidence="1">Membrane</location>
        <topology evidence="1">Multi-pass membrane protein</topology>
    </subcellularLocation>
</comment>
<evidence type="ECO:0000256" key="1">
    <source>
        <dbReference type="ARBA" id="ARBA00004141"/>
    </source>
</evidence>
<dbReference type="InterPro" id="IPR017452">
    <property type="entry name" value="GPCR_Rhodpsn_7TM"/>
</dbReference>
<dbReference type="PANTHER" id="PTHR23112">
    <property type="entry name" value="G PROTEIN-COUPLED RECEPTOR 157-RELATED"/>
    <property type="match status" value="1"/>
</dbReference>
<dbReference type="CDD" id="cd00637">
    <property type="entry name" value="7tm_classA_rhodopsin-like"/>
    <property type="match status" value="1"/>
</dbReference>
<dbReference type="SUPFAM" id="SSF81321">
    <property type="entry name" value="Family A G protein-coupled receptor-like"/>
    <property type="match status" value="1"/>
</dbReference>
<dbReference type="GO" id="GO:0004930">
    <property type="term" value="F:G protein-coupled receptor activity"/>
    <property type="evidence" value="ECO:0007669"/>
    <property type="project" value="InterPro"/>
</dbReference>
<evidence type="ECO:0000313" key="7">
    <source>
        <dbReference type="EMBL" id="RIA87092.1"/>
    </source>
</evidence>
<sequence>MINRSNNLFVNYPFIPIIILTILVIDVLADSPNNKDFRNVVDLTLTMIVLGSFGCLYVFYRIYKQWILSKKNLAMIYKLPYYTACTDCLINLSFFINIMHTALYAQVWDEPLCKILSATNWGFITINLCFYGVIATITYLRICQEIYFDYGKYDYKIWAIVIAISLPLQLINIRNHGARRFWCSGKSGQITGPIILFSLISVVLVIICFCYVNVLNKIWHTRKRSKTTSPSNRSENGIESTILEKRAEIERRAARKIMSYILIFAIQWVPLGISLAARFLKSNDGTWVYFLASLGRSFGGIGNAIQFIINEGWIVQEPTEFDTPMPRSQETNNKSTQSINNSYSLTELNKVNTNNNNNNDDENYNLLSKNMKNAEQLEPIINIIDNNMNSEGSNQV</sequence>
<feature type="transmembrane region" description="Helical" evidence="5">
    <location>
        <begin position="155"/>
        <end position="174"/>
    </location>
</feature>
<organism evidence="7 8">
    <name type="scientific">Glomus cerebriforme</name>
    <dbReference type="NCBI Taxonomy" id="658196"/>
    <lineage>
        <taxon>Eukaryota</taxon>
        <taxon>Fungi</taxon>
        <taxon>Fungi incertae sedis</taxon>
        <taxon>Mucoromycota</taxon>
        <taxon>Glomeromycotina</taxon>
        <taxon>Glomeromycetes</taxon>
        <taxon>Glomerales</taxon>
        <taxon>Glomeraceae</taxon>
        <taxon>Glomus</taxon>
    </lineage>
</organism>
<comment type="caution">
    <text evidence="7">The sequence shown here is derived from an EMBL/GenBank/DDBJ whole genome shotgun (WGS) entry which is preliminary data.</text>
</comment>
<protein>
    <recommendedName>
        <fullName evidence="6">G-protein coupled receptors family 1 profile domain-containing protein</fullName>
    </recommendedName>
</protein>
<feature type="transmembrane region" description="Helical" evidence="5">
    <location>
        <begin position="260"/>
        <end position="280"/>
    </location>
</feature>
<keyword evidence="2 5" id="KW-0812">Transmembrane</keyword>
<dbReference type="OrthoDB" id="2423254at2759"/>
<feature type="transmembrane region" description="Helical" evidence="5">
    <location>
        <begin position="81"/>
        <end position="103"/>
    </location>
</feature>
<evidence type="ECO:0000256" key="3">
    <source>
        <dbReference type="ARBA" id="ARBA00022989"/>
    </source>
</evidence>
<gene>
    <name evidence="7" type="ORF">C1645_878242</name>
</gene>
<feature type="transmembrane region" description="Helical" evidence="5">
    <location>
        <begin position="123"/>
        <end position="143"/>
    </location>
</feature>
<evidence type="ECO:0000313" key="8">
    <source>
        <dbReference type="Proteomes" id="UP000265703"/>
    </source>
</evidence>
<evidence type="ECO:0000256" key="4">
    <source>
        <dbReference type="ARBA" id="ARBA00023136"/>
    </source>
</evidence>
<dbReference type="PROSITE" id="PS50262">
    <property type="entry name" value="G_PROTEIN_RECEP_F1_2"/>
    <property type="match status" value="1"/>
</dbReference>
<evidence type="ECO:0000256" key="2">
    <source>
        <dbReference type="ARBA" id="ARBA00022692"/>
    </source>
</evidence>
<feature type="transmembrane region" description="Helical" evidence="5">
    <location>
        <begin position="194"/>
        <end position="215"/>
    </location>
</feature>
<dbReference type="InterPro" id="IPR000276">
    <property type="entry name" value="GPCR_Rhodpsn"/>
</dbReference>
<keyword evidence="3 5" id="KW-1133">Transmembrane helix</keyword>
<dbReference type="AlphaFoldDB" id="A0A397SN31"/>
<feature type="transmembrane region" description="Helical" evidence="5">
    <location>
        <begin position="12"/>
        <end position="29"/>
    </location>
</feature>
<dbReference type="Gene3D" id="1.20.1070.10">
    <property type="entry name" value="Rhodopsin 7-helix transmembrane proteins"/>
    <property type="match status" value="1"/>
</dbReference>
<keyword evidence="4 5" id="KW-0472">Membrane</keyword>
<evidence type="ECO:0000259" key="6">
    <source>
        <dbReference type="PROSITE" id="PS50262"/>
    </source>
</evidence>
<dbReference type="GO" id="GO:0007189">
    <property type="term" value="P:adenylate cyclase-activating G protein-coupled receptor signaling pathway"/>
    <property type="evidence" value="ECO:0007669"/>
    <property type="project" value="TreeGrafter"/>
</dbReference>
<keyword evidence="8" id="KW-1185">Reference proteome</keyword>
<dbReference type="PANTHER" id="PTHR23112:SF0">
    <property type="entry name" value="TRANSMEMBRANE PROTEIN 116"/>
    <property type="match status" value="1"/>
</dbReference>
<dbReference type="Proteomes" id="UP000265703">
    <property type="component" value="Unassembled WGS sequence"/>
</dbReference>
<feature type="transmembrane region" description="Helical" evidence="5">
    <location>
        <begin position="41"/>
        <end position="60"/>
    </location>
</feature>